<dbReference type="AlphaFoldDB" id="A0A1I8A9T3"/>
<accession>A0A1I8A9T3</accession>
<evidence type="ECO:0000313" key="1">
    <source>
        <dbReference type="Proteomes" id="UP000095287"/>
    </source>
</evidence>
<keyword evidence="1" id="KW-1185">Reference proteome</keyword>
<sequence length="104" mass="12067">MEDIYGGTWGVLIIKDPSLVSNDIHWTIPDHKHRDGSSAFCLSVTNNWQYNIFKTGSVDTLNRFTVEEVVSRIRNKKITQKFTKDLFSRRVADFATHRRPSQEP</sequence>
<proteinExistence type="predicted"/>
<protein>
    <submittedName>
        <fullName evidence="2">ULP_PROTEASE domain-containing protein</fullName>
    </submittedName>
</protein>
<name>A0A1I8A9T3_9BILA</name>
<dbReference type="Proteomes" id="UP000095287">
    <property type="component" value="Unplaced"/>
</dbReference>
<dbReference type="WBParaSite" id="L893_g3545.t1">
    <property type="protein sequence ID" value="L893_g3545.t1"/>
    <property type="gene ID" value="L893_g3545"/>
</dbReference>
<reference evidence="2" key="1">
    <citation type="submission" date="2016-11" db="UniProtKB">
        <authorList>
            <consortium name="WormBaseParasite"/>
        </authorList>
    </citation>
    <scope>IDENTIFICATION</scope>
</reference>
<organism evidence="1 2">
    <name type="scientific">Steinernema glaseri</name>
    <dbReference type="NCBI Taxonomy" id="37863"/>
    <lineage>
        <taxon>Eukaryota</taxon>
        <taxon>Metazoa</taxon>
        <taxon>Ecdysozoa</taxon>
        <taxon>Nematoda</taxon>
        <taxon>Chromadorea</taxon>
        <taxon>Rhabditida</taxon>
        <taxon>Tylenchina</taxon>
        <taxon>Panagrolaimomorpha</taxon>
        <taxon>Strongyloidoidea</taxon>
        <taxon>Steinernematidae</taxon>
        <taxon>Steinernema</taxon>
    </lineage>
</organism>
<evidence type="ECO:0000313" key="2">
    <source>
        <dbReference type="WBParaSite" id="L893_g3545.t1"/>
    </source>
</evidence>